<dbReference type="InterPro" id="IPR003841">
    <property type="entry name" value="Na/Pi_transpt"/>
</dbReference>
<accession>A0A1I4GSB2</accession>
<evidence type="ECO:0000256" key="2">
    <source>
        <dbReference type="ARBA" id="ARBA00022475"/>
    </source>
</evidence>
<dbReference type="Pfam" id="PF02690">
    <property type="entry name" value="Na_Pi_cotrans"/>
    <property type="match status" value="2"/>
</dbReference>
<comment type="subcellular location">
    <subcellularLocation>
        <location evidence="1">Cell membrane</location>
        <topology evidence="1">Multi-pass membrane protein</topology>
    </subcellularLocation>
</comment>
<keyword evidence="5 6" id="KW-0472">Membrane</keyword>
<evidence type="ECO:0000256" key="6">
    <source>
        <dbReference type="SAM" id="Phobius"/>
    </source>
</evidence>
<dbReference type="EMBL" id="FOTS01000001">
    <property type="protein sequence ID" value="SFL32962.1"/>
    <property type="molecule type" value="Genomic_DNA"/>
</dbReference>
<dbReference type="GO" id="GO:0005886">
    <property type="term" value="C:plasma membrane"/>
    <property type="evidence" value="ECO:0007669"/>
    <property type="project" value="UniProtKB-SubCell"/>
</dbReference>
<dbReference type="Proteomes" id="UP000199520">
    <property type="component" value="Unassembled WGS sequence"/>
</dbReference>
<evidence type="ECO:0000256" key="4">
    <source>
        <dbReference type="ARBA" id="ARBA00022989"/>
    </source>
</evidence>
<name>A0A1I4GSB2_9FIRM</name>
<feature type="transmembrane region" description="Helical" evidence="6">
    <location>
        <begin position="172"/>
        <end position="199"/>
    </location>
</feature>
<dbReference type="GO" id="GO:0044341">
    <property type="term" value="P:sodium-dependent phosphate transport"/>
    <property type="evidence" value="ECO:0007669"/>
    <property type="project" value="InterPro"/>
</dbReference>
<dbReference type="NCBIfam" id="NF037997">
    <property type="entry name" value="Na_Pi_symport"/>
    <property type="match status" value="1"/>
</dbReference>
<feature type="transmembrane region" description="Helical" evidence="6">
    <location>
        <begin position="105"/>
        <end position="123"/>
    </location>
</feature>
<dbReference type="PANTHER" id="PTHR10010:SF46">
    <property type="entry name" value="SODIUM-DEPENDENT PHOSPHATE TRANSPORT PROTEIN 2B"/>
    <property type="match status" value="1"/>
</dbReference>
<keyword evidence="8" id="KW-1185">Reference proteome</keyword>
<dbReference type="AlphaFoldDB" id="A0A1I4GSB2"/>
<dbReference type="RefSeq" id="WP_090932011.1">
    <property type="nucleotide sequence ID" value="NZ_FOTS01000001.1"/>
</dbReference>
<dbReference type="OrthoDB" id="9763003at2"/>
<proteinExistence type="predicted"/>
<feature type="transmembrane region" description="Helical" evidence="6">
    <location>
        <begin position="47"/>
        <end position="73"/>
    </location>
</feature>
<evidence type="ECO:0000313" key="7">
    <source>
        <dbReference type="EMBL" id="SFL32962.1"/>
    </source>
</evidence>
<organism evidence="7 8">
    <name type="scientific">Pelosinus propionicus DSM 13327</name>
    <dbReference type="NCBI Taxonomy" id="1123291"/>
    <lineage>
        <taxon>Bacteria</taxon>
        <taxon>Bacillati</taxon>
        <taxon>Bacillota</taxon>
        <taxon>Negativicutes</taxon>
        <taxon>Selenomonadales</taxon>
        <taxon>Sporomusaceae</taxon>
        <taxon>Pelosinus</taxon>
    </lineage>
</organism>
<feature type="transmembrane region" description="Helical" evidence="6">
    <location>
        <begin position="211"/>
        <end position="231"/>
    </location>
</feature>
<feature type="transmembrane region" description="Helical" evidence="6">
    <location>
        <begin position="129"/>
        <end position="151"/>
    </location>
</feature>
<evidence type="ECO:0000256" key="3">
    <source>
        <dbReference type="ARBA" id="ARBA00022692"/>
    </source>
</evidence>
<gene>
    <name evidence="7" type="ORF">SAMN04490355_1001180</name>
</gene>
<keyword evidence="4 6" id="KW-1133">Transmembrane helix</keyword>
<evidence type="ECO:0000313" key="8">
    <source>
        <dbReference type="Proteomes" id="UP000199520"/>
    </source>
</evidence>
<dbReference type="STRING" id="1123291.SAMN04490355_1001180"/>
<feature type="transmembrane region" description="Helical" evidence="6">
    <location>
        <begin position="79"/>
        <end position="98"/>
    </location>
</feature>
<evidence type="ECO:0000256" key="5">
    <source>
        <dbReference type="ARBA" id="ARBA00023136"/>
    </source>
</evidence>
<feature type="transmembrane region" description="Helical" evidence="6">
    <location>
        <begin position="6"/>
        <end position="26"/>
    </location>
</feature>
<reference evidence="8" key="1">
    <citation type="submission" date="2016-10" db="EMBL/GenBank/DDBJ databases">
        <authorList>
            <person name="Varghese N."/>
            <person name="Submissions S."/>
        </authorList>
    </citation>
    <scope>NUCLEOTIDE SEQUENCE [LARGE SCALE GENOMIC DNA]</scope>
    <source>
        <strain evidence="8">DSM 13327</strain>
    </source>
</reference>
<dbReference type="PANTHER" id="PTHR10010">
    <property type="entry name" value="SOLUTE CARRIER FAMILY 34 SODIUM PHOSPHATE , MEMBER 2-RELATED"/>
    <property type="match status" value="1"/>
</dbReference>
<keyword evidence="3 6" id="KW-0812">Transmembrane</keyword>
<keyword evidence="2" id="KW-1003">Cell membrane</keyword>
<dbReference type="GO" id="GO:0005436">
    <property type="term" value="F:sodium:phosphate symporter activity"/>
    <property type="evidence" value="ECO:0007669"/>
    <property type="project" value="InterPro"/>
</dbReference>
<protein>
    <submittedName>
        <fullName evidence="7">Phosphate:Na+ symporter</fullName>
    </submittedName>
</protein>
<evidence type="ECO:0000256" key="1">
    <source>
        <dbReference type="ARBA" id="ARBA00004651"/>
    </source>
</evidence>
<sequence length="309" mass="33282">MYVMIALVIIGIALLLGGIFFMRFGLQKLLWIKLQTFLSLLTSTPMRGLLVGIVAAAFMQSSTAVSLLTIGLVHAQYLSFYQGLGIILGANIGTCSTVQLMTITMPEKFIIPLFLFFLLFTILCRKFRYFGMAISGLLSMFIGMSILSEALSNISEFTTIIDYLLASQENSIYAIVGGIIITLLFQSSSAATGVLMVLASDGIIDLTTATYVVYGNNIGSCLSSFIVGVTASLAAKRLAVAHILLNVLGVIIFFPITGILTKIATSLTADFAGQVAIVHTLFNIISSLAVLPIIHQYANLVMLLIPKKR</sequence>
<feature type="transmembrane region" description="Helical" evidence="6">
    <location>
        <begin position="243"/>
        <end position="264"/>
    </location>
</feature>